<sequence length="335" mass="38078">MFTDYEIQQYFQRIGIVEKTLPPTHATLCKITHGHLSHIPYGNMDILTNTSTSPSISVKPEATFEKLVVQGREGCCVEHNVLLREMLLALNFELISTVTRGLDPYSLLGPTPTRRLGKFTHLVNIVIIDDVEYLADVGFGHWHMTTPVPITRDVDDDKAPVVECPGPTLMRIVTRKSPVDAEFKAMSRYNCFTLQIQAPNRKYSQFVEMDFVKDPQAWRDAYSFDCSPTYQPDYEVLNYYLTMSSEEPLRTTLVFRKLVDSPSGYLIFTFNTLRIYQGSKLVQQITATSKDHRDAIVKEHFGIDIPASCPLEDANAYELHVAKTAHLIQQTQPNP</sequence>
<organism evidence="1 2">
    <name type="scientific">Entomophthora muscae</name>
    <dbReference type="NCBI Taxonomy" id="34485"/>
    <lineage>
        <taxon>Eukaryota</taxon>
        <taxon>Fungi</taxon>
        <taxon>Fungi incertae sedis</taxon>
        <taxon>Zoopagomycota</taxon>
        <taxon>Entomophthoromycotina</taxon>
        <taxon>Entomophthoromycetes</taxon>
        <taxon>Entomophthorales</taxon>
        <taxon>Entomophthoraceae</taxon>
        <taxon>Entomophthora</taxon>
    </lineage>
</organism>
<protein>
    <submittedName>
        <fullName evidence="1">Uncharacterized protein</fullName>
    </submittedName>
</protein>
<proteinExistence type="predicted"/>
<dbReference type="EMBL" id="QTSX02002136">
    <property type="protein sequence ID" value="KAJ9078791.1"/>
    <property type="molecule type" value="Genomic_DNA"/>
</dbReference>
<name>A0ACC2TWQ8_9FUNG</name>
<accession>A0ACC2TWQ8</accession>
<evidence type="ECO:0000313" key="2">
    <source>
        <dbReference type="Proteomes" id="UP001165960"/>
    </source>
</evidence>
<evidence type="ECO:0000313" key="1">
    <source>
        <dbReference type="EMBL" id="KAJ9078791.1"/>
    </source>
</evidence>
<reference evidence="1" key="1">
    <citation type="submission" date="2022-04" db="EMBL/GenBank/DDBJ databases">
        <title>Genome of the entomopathogenic fungus Entomophthora muscae.</title>
        <authorList>
            <person name="Elya C."/>
            <person name="Lovett B.R."/>
            <person name="Lee E."/>
            <person name="Macias A.M."/>
            <person name="Hajek A.E."/>
            <person name="De Bivort B.L."/>
            <person name="Kasson M.T."/>
            <person name="De Fine Licht H.H."/>
            <person name="Stajich J.E."/>
        </authorList>
    </citation>
    <scope>NUCLEOTIDE SEQUENCE</scope>
    <source>
        <strain evidence="1">Berkeley</strain>
    </source>
</reference>
<keyword evidence="2" id="KW-1185">Reference proteome</keyword>
<comment type="caution">
    <text evidence="1">The sequence shown here is derived from an EMBL/GenBank/DDBJ whole genome shotgun (WGS) entry which is preliminary data.</text>
</comment>
<dbReference type="Proteomes" id="UP001165960">
    <property type="component" value="Unassembled WGS sequence"/>
</dbReference>
<gene>
    <name evidence="1" type="ORF">DSO57_1002852</name>
</gene>